<organism evidence="4 5">
    <name type="scientific">Letharia columbiana</name>
    <dbReference type="NCBI Taxonomy" id="112416"/>
    <lineage>
        <taxon>Eukaryota</taxon>
        <taxon>Fungi</taxon>
        <taxon>Dikarya</taxon>
        <taxon>Ascomycota</taxon>
        <taxon>Pezizomycotina</taxon>
        <taxon>Lecanoromycetes</taxon>
        <taxon>OSLEUM clade</taxon>
        <taxon>Lecanoromycetidae</taxon>
        <taxon>Lecanorales</taxon>
        <taxon>Lecanorineae</taxon>
        <taxon>Parmeliaceae</taxon>
        <taxon>Letharia</taxon>
    </lineage>
</organism>
<dbReference type="Proteomes" id="UP000578531">
    <property type="component" value="Unassembled WGS sequence"/>
</dbReference>
<keyword evidence="3" id="KW-0472">Membrane</keyword>
<keyword evidence="3" id="KW-0812">Transmembrane</keyword>
<evidence type="ECO:0000313" key="5">
    <source>
        <dbReference type="Proteomes" id="UP000578531"/>
    </source>
</evidence>
<dbReference type="RefSeq" id="XP_037163652.1">
    <property type="nucleotide sequence ID" value="XM_037309573.1"/>
</dbReference>
<keyword evidence="3" id="KW-1133">Transmembrane helix</keyword>
<dbReference type="EMBL" id="JACCJC010000032">
    <property type="protein sequence ID" value="KAF6234251.1"/>
    <property type="molecule type" value="Genomic_DNA"/>
</dbReference>
<dbReference type="PANTHER" id="PTHR33365">
    <property type="entry name" value="YALI0B05434P"/>
    <property type="match status" value="1"/>
</dbReference>
<feature type="transmembrane region" description="Helical" evidence="3">
    <location>
        <begin position="53"/>
        <end position="76"/>
    </location>
</feature>
<protein>
    <submittedName>
        <fullName evidence="4">Uncharacterized protein</fullName>
    </submittedName>
</protein>
<evidence type="ECO:0000256" key="1">
    <source>
        <dbReference type="ARBA" id="ARBA00004685"/>
    </source>
</evidence>
<comment type="pathway">
    <text evidence="1">Mycotoxin biosynthesis.</text>
</comment>
<dbReference type="GO" id="GO:0043386">
    <property type="term" value="P:mycotoxin biosynthetic process"/>
    <property type="evidence" value="ECO:0007669"/>
    <property type="project" value="InterPro"/>
</dbReference>
<dbReference type="Pfam" id="PF11807">
    <property type="entry name" value="UstYa"/>
    <property type="match status" value="1"/>
</dbReference>
<gene>
    <name evidence="4" type="ORF">HO173_007672</name>
</gene>
<dbReference type="InterPro" id="IPR021765">
    <property type="entry name" value="UstYa-like"/>
</dbReference>
<reference evidence="4 5" key="1">
    <citation type="journal article" date="2020" name="Genomics">
        <title>Complete, high-quality genomes from long-read metagenomic sequencing of two wolf lichen thalli reveals enigmatic genome architecture.</title>
        <authorList>
            <person name="McKenzie S.K."/>
            <person name="Walston R.F."/>
            <person name="Allen J.L."/>
        </authorList>
    </citation>
    <scope>NUCLEOTIDE SEQUENCE [LARGE SCALE GENOMIC DNA]</scope>
    <source>
        <strain evidence="4">WasteWater2</strain>
    </source>
</reference>
<proteinExistence type="inferred from homology"/>
<evidence type="ECO:0000256" key="3">
    <source>
        <dbReference type="SAM" id="Phobius"/>
    </source>
</evidence>
<accession>A0A8H6FT34</accession>
<name>A0A8H6FT34_9LECA</name>
<keyword evidence="5" id="KW-1185">Reference proteome</keyword>
<dbReference type="AlphaFoldDB" id="A0A8H6FT34"/>
<dbReference type="PANTHER" id="PTHR33365:SF4">
    <property type="entry name" value="CYCLOCHLOROTINE BIOSYNTHESIS PROTEIN O"/>
    <property type="match status" value="1"/>
</dbReference>
<dbReference type="GeneID" id="59289328"/>
<sequence length="230" mass="26585">MPSFDLFKYSKTALALSEDSLHEKLHHGQIESLLGEEQLPDRQKYDRSQWKTVTLRVCEIVVVLVCILMFVLGLRWQLNANQHCLELQSFYSPVLNQIDNRYRLVQFNGSLNWPSPYRGHPSPEIDAEWKKLESLYPGSSTLEEVLLSGGTADDVRLPEELGGGYMTSFEVIHQLHCLNLIRMATYFDYYKDKAIEFTDKPRTVRLHIGDFFPSYPIPALFLAYLEGPLR</sequence>
<dbReference type="OrthoDB" id="3687641at2759"/>
<evidence type="ECO:0000256" key="2">
    <source>
        <dbReference type="ARBA" id="ARBA00035112"/>
    </source>
</evidence>
<comment type="similarity">
    <text evidence="2">Belongs to the ustYa family.</text>
</comment>
<evidence type="ECO:0000313" key="4">
    <source>
        <dbReference type="EMBL" id="KAF6234251.1"/>
    </source>
</evidence>
<comment type="caution">
    <text evidence="4">The sequence shown here is derived from an EMBL/GenBank/DDBJ whole genome shotgun (WGS) entry which is preliminary data.</text>
</comment>